<comment type="similarity">
    <text evidence="10">Belongs to the insect chemoreceptor superfamily. Heteromeric odorant receptor channel (TC 1.A.69) family.</text>
</comment>
<keyword evidence="6 10" id="KW-1133">Transmembrane helix</keyword>
<evidence type="ECO:0000256" key="10">
    <source>
        <dbReference type="RuleBase" id="RU351113"/>
    </source>
</evidence>
<organism evidence="12">
    <name type="scientific">Harpegnathos saltator</name>
    <name type="common">Jerdon's jumping ant</name>
    <dbReference type="NCBI Taxonomy" id="610380"/>
    <lineage>
        <taxon>Eukaryota</taxon>
        <taxon>Metazoa</taxon>
        <taxon>Ecdysozoa</taxon>
        <taxon>Arthropoda</taxon>
        <taxon>Hexapoda</taxon>
        <taxon>Insecta</taxon>
        <taxon>Pterygota</taxon>
        <taxon>Neoptera</taxon>
        <taxon>Endopterygota</taxon>
        <taxon>Hymenoptera</taxon>
        <taxon>Apocrita</taxon>
        <taxon>Aculeata</taxon>
        <taxon>Formicoidea</taxon>
        <taxon>Formicidae</taxon>
        <taxon>Ponerinae</taxon>
        <taxon>Ponerini</taxon>
        <taxon>Harpegnathos</taxon>
    </lineage>
</organism>
<evidence type="ECO:0000256" key="6">
    <source>
        <dbReference type="ARBA" id="ARBA00022989"/>
    </source>
</evidence>
<dbReference type="GO" id="GO:0005549">
    <property type="term" value="F:odorant binding"/>
    <property type="evidence" value="ECO:0007669"/>
    <property type="project" value="InterPro"/>
</dbReference>
<evidence type="ECO:0000256" key="5">
    <source>
        <dbReference type="ARBA" id="ARBA00022725"/>
    </source>
</evidence>
<keyword evidence="9 10" id="KW-0807">Transducer</keyword>
<dbReference type="FunCoup" id="E2B5K3">
    <property type="interactions" value="64"/>
</dbReference>
<comment type="subcellular location">
    <subcellularLocation>
        <location evidence="1 10">Cell membrane</location>
        <topology evidence="1 10">Multi-pass membrane protein</topology>
    </subcellularLocation>
</comment>
<dbReference type="PANTHER" id="PTHR21137">
    <property type="entry name" value="ODORANT RECEPTOR"/>
    <property type="match status" value="1"/>
</dbReference>
<dbReference type="InParanoid" id="E2B5K3"/>
<evidence type="ECO:0000256" key="8">
    <source>
        <dbReference type="ARBA" id="ARBA00023170"/>
    </source>
</evidence>
<protein>
    <recommendedName>
        <fullName evidence="10">Odorant receptor</fullName>
    </recommendedName>
</protein>
<dbReference type="EMBL" id="GL445852">
    <property type="protein sequence ID" value="EFN89015.1"/>
    <property type="molecule type" value="Genomic_DNA"/>
</dbReference>
<feature type="transmembrane region" description="Helical" evidence="10">
    <location>
        <begin position="256"/>
        <end position="284"/>
    </location>
</feature>
<evidence type="ECO:0000256" key="3">
    <source>
        <dbReference type="ARBA" id="ARBA00022606"/>
    </source>
</evidence>
<dbReference type="InterPro" id="IPR004117">
    <property type="entry name" value="7tm6_olfct_rcpt"/>
</dbReference>
<accession>E2B5K3</accession>
<dbReference type="GO" id="GO:0004984">
    <property type="term" value="F:olfactory receptor activity"/>
    <property type="evidence" value="ECO:0007669"/>
    <property type="project" value="InterPro"/>
</dbReference>
<evidence type="ECO:0000313" key="11">
    <source>
        <dbReference type="EMBL" id="EFN89015.1"/>
    </source>
</evidence>
<keyword evidence="12" id="KW-1185">Reference proteome</keyword>
<feature type="transmembrane region" description="Helical" evidence="10">
    <location>
        <begin position="22"/>
        <end position="46"/>
    </location>
</feature>
<dbReference type="AlphaFoldDB" id="E2B5K3"/>
<keyword evidence="3 10" id="KW-0716">Sensory transduction</keyword>
<dbReference type="Proteomes" id="UP000008237">
    <property type="component" value="Unassembled WGS sequence"/>
</dbReference>
<feature type="transmembrane region" description="Helical" evidence="10">
    <location>
        <begin position="58"/>
        <end position="83"/>
    </location>
</feature>
<dbReference type="GO" id="GO:0005886">
    <property type="term" value="C:plasma membrane"/>
    <property type="evidence" value="ECO:0007669"/>
    <property type="project" value="UniProtKB-SubCell"/>
</dbReference>
<evidence type="ECO:0000256" key="4">
    <source>
        <dbReference type="ARBA" id="ARBA00022692"/>
    </source>
</evidence>
<proteinExistence type="inferred from homology"/>
<name>E2B5K3_HARSA</name>
<evidence type="ECO:0000256" key="1">
    <source>
        <dbReference type="ARBA" id="ARBA00004651"/>
    </source>
</evidence>
<evidence type="ECO:0000313" key="12">
    <source>
        <dbReference type="Proteomes" id="UP000008237"/>
    </source>
</evidence>
<dbReference type="GO" id="GO:0007165">
    <property type="term" value="P:signal transduction"/>
    <property type="evidence" value="ECO:0007669"/>
    <property type="project" value="UniProtKB-KW"/>
</dbReference>
<sequence>MTRESTISRAVEMLLPLYGVWPGRWCVVIFRVFWVVSVMFIIFCHYRYFVSHASIKNFFDLVDCLSSFLAHVKVIMKFIMFWINERKLMEMLALMTDDWRDRANKNDGGMSVMVSKAKTSDRITNAIMIIHILGVMMYSIGIIIADADITDETIEAPYINKLDFPFRIDTQSMYRFVLIVECIHMLVINMGAGIANAILLSLTLHVGGQIDILQRQLSELEVADLESGLRSIVGTASEIIRKHHRIIYFSENIEILYTYIALVLFASNIIMICSLGFLIVTAIGTPDAKKQIIRSLMFYTLTNLEAFIFCFAGEYLNNKSRAVGFAAYNCAWYNLKPKESRILLFIILRSQRQLTLTAGKMIDLTLESFASVRFTLNNAISARQLL</sequence>
<evidence type="ECO:0000256" key="2">
    <source>
        <dbReference type="ARBA" id="ARBA00022475"/>
    </source>
</evidence>
<reference evidence="11 12" key="1">
    <citation type="journal article" date="2010" name="Science">
        <title>Genomic comparison of the ants Camponotus floridanus and Harpegnathos saltator.</title>
        <authorList>
            <person name="Bonasio R."/>
            <person name="Zhang G."/>
            <person name="Ye C."/>
            <person name="Mutti N.S."/>
            <person name="Fang X."/>
            <person name="Qin N."/>
            <person name="Donahue G."/>
            <person name="Yang P."/>
            <person name="Li Q."/>
            <person name="Li C."/>
            <person name="Zhang P."/>
            <person name="Huang Z."/>
            <person name="Berger S.L."/>
            <person name="Reinberg D."/>
            <person name="Wang J."/>
            <person name="Liebig J."/>
        </authorList>
    </citation>
    <scope>NUCLEOTIDE SEQUENCE [LARGE SCALE GENOMIC DNA]</scope>
    <source>
        <strain evidence="11 12">R22 G/1</strain>
    </source>
</reference>
<gene>
    <name evidence="11" type="ORF">EAI_09113</name>
</gene>
<keyword evidence="4 10" id="KW-0812">Transmembrane</keyword>
<dbReference type="OrthoDB" id="6765072at2759"/>
<keyword evidence="2" id="KW-1003">Cell membrane</keyword>
<comment type="caution">
    <text evidence="10">Lacks conserved residue(s) required for the propagation of feature annotation.</text>
</comment>
<keyword evidence="8 10" id="KW-0675">Receptor</keyword>
<keyword evidence="7 10" id="KW-0472">Membrane</keyword>
<feature type="transmembrane region" description="Helical" evidence="10">
    <location>
        <begin position="123"/>
        <end position="145"/>
    </location>
</feature>
<evidence type="ECO:0000256" key="7">
    <source>
        <dbReference type="ARBA" id="ARBA00023136"/>
    </source>
</evidence>
<dbReference type="PANTHER" id="PTHR21137:SF35">
    <property type="entry name" value="ODORANT RECEPTOR 19A-RELATED"/>
    <property type="match status" value="1"/>
</dbReference>
<feature type="transmembrane region" description="Helical" evidence="10">
    <location>
        <begin position="296"/>
        <end position="316"/>
    </location>
</feature>
<dbReference type="Pfam" id="PF02949">
    <property type="entry name" value="7tm_6"/>
    <property type="match status" value="1"/>
</dbReference>
<keyword evidence="5 10" id="KW-0552">Olfaction</keyword>
<evidence type="ECO:0000256" key="9">
    <source>
        <dbReference type="ARBA" id="ARBA00023224"/>
    </source>
</evidence>
<dbReference type="OMA" id="CANSEIN"/>
<feature type="transmembrane region" description="Helical" evidence="10">
    <location>
        <begin position="176"/>
        <end position="199"/>
    </location>
</feature>